<dbReference type="NCBIfam" id="NF009897">
    <property type="entry name" value="PRK13357.1"/>
    <property type="match status" value="1"/>
</dbReference>
<evidence type="ECO:0000256" key="12">
    <source>
        <dbReference type="ARBA" id="ARBA00048798"/>
    </source>
</evidence>
<keyword evidence="10" id="KW-0663">Pyridoxal phosphate</keyword>
<evidence type="ECO:0000256" key="8">
    <source>
        <dbReference type="ARBA" id="ARBA00022576"/>
    </source>
</evidence>
<dbReference type="Gene3D" id="3.20.10.10">
    <property type="entry name" value="D-amino Acid Aminotransferase, subunit A, domain 2"/>
    <property type="match status" value="1"/>
</dbReference>
<dbReference type="PANTHER" id="PTHR42825:SF7">
    <property type="entry name" value="BRANCHED-CHAIN-AMINO-ACID AMINOTRANSFERASE"/>
    <property type="match status" value="1"/>
</dbReference>
<evidence type="ECO:0000256" key="9">
    <source>
        <dbReference type="ARBA" id="ARBA00022679"/>
    </source>
</evidence>
<reference evidence="15 16" key="1">
    <citation type="submission" date="2013-09" db="EMBL/GenBank/DDBJ databases">
        <authorList>
            <person name="Zeng Z."/>
            <person name="Chen C."/>
        </authorList>
    </citation>
    <scope>NUCLEOTIDE SEQUENCE [LARGE SCALE GENOMIC DNA]</scope>
    <source>
        <strain evidence="15 16">F44-8</strain>
    </source>
</reference>
<evidence type="ECO:0000313" key="16">
    <source>
        <dbReference type="Proteomes" id="UP000030129"/>
    </source>
</evidence>
<dbReference type="eggNOG" id="COG0115">
    <property type="taxonomic scope" value="Bacteria"/>
</dbReference>
<comment type="cofactor">
    <cofactor evidence="1">
        <name>pyridoxal 5'-phosphate</name>
        <dbReference type="ChEBI" id="CHEBI:597326"/>
    </cofactor>
</comment>
<dbReference type="STRING" id="1406840.Q763_09640"/>
<comment type="caution">
    <text evidence="15">The sequence shown here is derived from an EMBL/GenBank/DDBJ whole genome shotgun (WGS) entry which is preliminary data.</text>
</comment>
<dbReference type="CDD" id="cd01557">
    <property type="entry name" value="BCAT_beta_family"/>
    <property type="match status" value="1"/>
</dbReference>
<dbReference type="GO" id="GO:0004084">
    <property type="term" value="F:branched-chain-amino-acid transaminase activity"/>
    <property type="evidence" value="ECO:0007669"/>
    <property type="project" value="UniProtKB-EC"/>
</dbReference>
<evidence type="ECO:0000256" key="6">
    <source>
        <dbReference type="ARBA" id="ARBA00009320"/>
    </source>
</evidence>
<comment type="function">
    <text evidence="2">Acts on leucine, isoleucine and valine.</text>
</comment>
<dbReference type="AlphaFoldDB" id="A0A0A2LNM4"/>
<evidence type="ECO:0000256" key="11">
    <source>
        <dbReference type="ARBA" id="ARBA00048212"/>
    </source>
</evidence>
<evidence type="ECO:0000256" key="1">
    <source>
        <dbReference type="ARBA" id="ARBA00001933"/>
    </source>
</evidence>
<protein>
    <recommendedName>
        <fullName evidence="7">branched-chain-amino-acid transaminase</fullName>
        <ecNumber evidence="7">2.6.1.42</ecNumber>
    </recommendedName>
</protein>
<comment type="similarity">
    <text evidence="6">Belongs to the class-IV pyridoxal-phosphate-dependent aminotransferase family.</text>
</comment>
<dbReference type="PANTHER" id="PTHR42825">
    <property type="entry name" value="AMINO ACID AMINOTRANSFERASE"/>
    <property type="match status" value="1"/>
</dbReference>
<dbReference type="NCBIfam" id="TIGR01123">
    <property type="entry name" value="ilvE_II"/>
    <property type="match status" value="1"/>
</dbReference>
<comment type="pathway">
    <text evidence="4">Amino-acid biosynthesis; L-valine biosynthesis; L-valine from pyruvate: step 4/4.</text>
</comment>
<dbReference type="InterPro" id="IPR001544">
    <property type="entry name" value="Aminotrans_IV"/>
</dbReference>
<comment type="catalytic activity">
    <reaction evidence="11">
        <text>L-valine + 2-oxoglutarate = 3-methyl-2-oxobutanoate + L-glutamate</text>
        <dbReference type="Rhea" id="RHEA:24813"/>
        <dbReference type="ChEBI" id="CHEBI:11851"/>
        <dbReference type="ChEBI" id="CHEBI:16810"/>
        <dbReference type="ChEBI" id="CHEBI:29985"/>
        <dbReference type="ChEBI" id="CHEBI:57762"/>
        <dbReference type="EC" id="2.6.1.42"/>
    </reaction>
</comment>
<dbReference type="Gene3D" id="3.30.470.10">
    <property type="match status" value="1"/>
</dbReference>
<dbReference type="InterPro" id="IPR043131">
    <property type="entry name" value="BCAT-like_N"/>
</dbReference>
<dbReference type="InterPro" id="IPR033939">
    <property type="entry name" value="BCAT_family"/>
</dbReference>
<evidence type="ECO:0000256" key="10">
    <source>
        <dbReference type="ARBA" id="ARBA00022898"/>
    </source>
</evidence>
<dbReference type="GO" id="GO:0009099">
    <property type="term" value="P:L-valine biosynthetic process"/>
    <property type="evidence" value="ECO:0007669"/>
    <property type="project" value="UniProtKB-UniPathway"/>
</dbReference>
<proteinExistence type="inferred from homology"/>
<dbReference type="EMBL" id="JRLV01000009">
    <property type="protein sequence ID" value="KGO80788.1"/>
    <property type="molecule type" value="Genomic_DNA"/>
</dbReference>
<dbReference type="InterPro" id="IPR005786">
    <property type="entry name" value="B_amino_transII"/>
</dbReference>
<dbReference type="UniPathway" id="UPA00048">
    <property type="reaction ID" value="UER00073"/>
</dbReference>
<dbReference type="PIRSF" id="PIRSF006468">
    <property type="entry name" value="BCAT1"/>
    <property type="match status" value="1"/>
</dbReference>
<dbReference type="SUPFAM" id="SSF56752">
    <property type="entry name" value="D-aminoacid aminotransferase-like PLP-dependent enzymes"/>
    <property type="match status" value="1"/>
</dbReference>
<comment type="pathway">
    <text evidence="5">Amino-acid biosynthesis; L-leucine biosynthesis; L-leucine from 3-methyl-2-oxobutanoate: step 4/4.</text>
</comment>
<comment type="catalytic activity">
    <reaction evidence="13">
        <text>L-leucine + 2-oxoglutarate = 4-methyl-2-oxopentanoate + L-glutamate</text>
        <dbReference type="Rhea" id="RHEA:18321"/>
        <dbReference type="ChEBI" id="CHEBI:16810"/>
        <dbReference type="ChEBI" id="CHEBI:17865"/>
        <dbReference type="ChEBI" id="CHEBI:29985"/>
        <dbReference type="ChEBI" id="CHEBI:57427"/>
        <dbReference type="EC" id="2.6.1.42"/>
    </reaction>
</comment>
<dbReference type="Pfam" id="PF01063">
    <property type="entry name" value="Aminotran_4"/>
    <property type="match status" value="1"/>
</dbReference>
<dbReference type="UniPathway" id="UPA00049">
    <property type="reaction ID" value="UER00062"/>
</dbReference>
<dbReference type="UniPathway" id="UPA00047">
    <property type="reaction ID" value="UER00058"/>
</dbReference>
<accession>A0A0A2LNM4</accession>
<evidence type="ECO:0000256" key="4">
    <source>
        <dbReference type="ARBA" id="ARBA00004931"/>
    </source>
</evidence>
<evidence type="ECO:0000256" key="3">
    <source>
        <dbReference type="ARBA" id="ARBA00004824"/>
    </source>
</evidence>
<evidence type="ECO:0000256" key="14">
    <source>
        <dbReference type="PIRSR" id="PIRSR006468-1"/>
    </source>
</evidence>
<dbReference type="InterPro" id="IPR036038">
    <property type="entry name" value="Aminotransferase-like"/>
</dbReference>
<keyword evidence="9 15" id="KW-0808">Transferase</keyword>
<gene>
    <name evidence="15" type="ORF">Q763_09640</name>
</gene>
<comment type="catalytic activity">
    <reaction evidence="12">
        <text>L-isoleucine + 2-oxoglutarate = (S)-3-methyl-2-oxopentanoate + L-glutamate</text>
        <dbReference type="Rhea" id="RHEA:24801"/>
        <dbReference type="ChEBI" id="CHEBI:16810"/>
        <dbReference type="ChEBI" id="CHEBI:29985"/>
        <dbReference type="ChEBI" id="CHEBI:35146"/>
        <dbReference type="ChEBI" id="CHEBI:58045"/>
        <dbReference type="EC" id="2.6.1.42"/>
    </reaction>
</comment>
<dbReference type="GO" id="GO:0009098">
    <property type="term" value="P:L-leucine biosynthetic process"/>
    <property type="evidence" value="ECO:0007669"/>
    <property type="project" value="UniProtKB-UniPathway"/>
</dbReference>
<evidence type="ECO:0000256" key="5">
    <source>
        <dbReference type="ARBA" id="ARBA00005072"/>
    </source>
</evidence>
<keyword evidence="16" id="KW-1185">Reference proteome</keyword>
<evidence type="ECO:0000313" key="15">
    <source>
        <dbReference type="EMBL" id="KGO80788.1"/>
    </source>
</evidence>
<sequence length="352" mass="40519">METMAIDIHKNDQSKQSAFNYDDFNFGTQPTDHLFLSEYDHGNWRSHRIVPTQHFSLSPFALCLHYGQTVFEGMKAFRQDNGQVHIFRPEKHHQRFNRSLERMCIPPIEKELFINALEELVRLEQHWIPQDKEVSLYIRPFVFATESRLGVKVADNYTFCITCTPMGLYYPKPVRVKVETEYVRAAEGGVGYVKCGGNYGAAFYPTQQAKEQGFDQIIWTDAKTHQFLEEAGTMNMMVMLKDTLITPRLSTSILDGVTRNSIIQIARDKGMKVEERAISYQELEDAFNAGNRVELFGVGTAAVISPVYSIQIQDKDYSPYIGDDAMMFQLKTALENIRKGRTKDTHSWNHFI</sequence>
<dbReference type="Proteomes" id="UP000030129">
    <property type="component" value="Unassembled WGS sequence"/>
</dbReference>
<feature type="modified residue" description="N6-(pyridoxal phosphate)lysine" evidence="14">
    <location>
        <position position="194"/>
    </location>
</feature>
<name>A0A0A2LNM4_9FLAO</name>
<organism evidence="15 16">
    <name type="scientific">Flavobacterium beibuense F44-8</name>
    <dbReference type="NCBI Taxonomy" id="1406840"/>
    <lineage>
        <taxon>Bacteria</taxon>
        <taxon>Pseudomonadati</taxon>
        <taxon>Bacteroidota</taxon>
        <taxon>Flavobacteriia</taxon>
        <taxon>Flavobacteriales</taxon>
        <taxon>Flavobacteriaceae</taxon>
        <taxon>Flavobacterium</taxon>
    </lineage>
</organism>
<keyword evidence="8 15" id="KW-0032">Aminotransferase</keyword>
<dbReference type="EC" id="2.6.1.42" evidence="7"/>
<evidence type="ECO:0000256" key="13">
    <source>
        <dbReference type="ARBA" id="ARBA00049229"/>
    </source>
</evidence>
<evidence type="ECO:0000256" key="7">
    <source>
        <dbReference type="ARBA" id="ARBA00013053"/>
    </source>
</evidence>
<dbReference type="GO" id="GO:0009097">
    <property type="term" value="P:isoleucine biosynthetic process"/>
    <property type="evidence" value="ECO:0007669"/>
    <property type="project" value="UniProtKB-UniPathway"/>
</dbReference>
<comment type="pathway">
    <text evidence="3">Amino-acid biosynthesis; L-isoleucine biosynthesis; L-isoleucine from 2-oxobutanoate: step 4/4.</text>
</comment>
<evidence type="ECO:0000256" key="2">
    <source>
        <dbReference type="ARBA" id="ARBA00003109"/>
    </source>
</evidence>
<dbReference type="InterPro" id="IPR043132">
    <property type="entry name" value="BCAT-like_C"/>
</dbReference>